<name>A0A7X1E471_9BACT</name>
<feature type="active site" description="Proton acceptor" evidence="5 6">
    <location>
        <position position="180"/>
    </location>
</feature>
<dbReference type="HAMAP" id="MF_00156">
    <property type="entry name" value="PanB"/>
    <property type="match status" value="1"/>
</dbReference>
<evidence type="ECO:0000256" key="1">
    <source>
        <dbReference type="ARBA" id="ARBA00008676"/>
    </source>
</evidence>
<keyword evidence="10" id="KW-1185">Reference proteome</keyword>
<evidence type="ECO:0000256" key="7">
    <source>
        <dbReference type="PIRSR" id="PIRSR000388-2"/>
    </source>
</evidence>
<dbReference type="AlphaFoldDB" id="A0A7X1E471"/>
<comment type="similarity">
    <text evidence="1 5">Belongs to the PanB family.</text>
</comment>
<dbReference type="InterPro" id="IPR003700">
    <property type="entry name" value="Pantoate_hydroxy_MeTrfase"/>
</dbReference>
<dbReference type="UniPathway" id="UPA00028">
    <property type="reaction ID" value="UER00003"/>
</dbReference>
<evidence type="ECO:0000313" key="10">
    <source>
        <dbReference type="Proteomes" id="UP000525652"/>
    </source>
</evidence>
<sequence length="257" mass="27784">MKITTKTIRELKGDRPISAVTAYDFPTTVYADEAGIDLILVGDSVGTTVLGYSTTVPVTLEMMEHHAAAVLRAVPDALVVVDLPFAEASLEREHVLRASRRFLQMGAGAVKLEGGVAQQDLRSYLVDAGIPVLGHIGLLPQRIQVEGAYRKYGRSEAEAEQILADAESVEASGCFACIGEMIDPILSGEIRDRLSIPLIGIGCGPECDGQILVSHDMLGLGTEKVPSFVKVYAELGPQIRRSFEAYREDVLENRFPS</sequence>
<feature type="binding site" evidence="5 8">
    <location>
        <position position="113"/>
    </location>
    <ligand>
        <name>Mg(2+)</name>
        <dbReference type="ChEBI" id="CHEBI:18420"/>
    </ligand>
</feature>
<feature type="binding site" evidence="5 8">
    <location>
        <position position="43"/>
    </location>
    <ligand>
        <name>Mg(2+)</name>
        <dbReference type="ChEBI" id="CHEBI:18420"/>
    </ligand>
</feature>
<protein>
    <recommendedName>
        <fullName evidence="5">3-methyl-2-oxobutanoate hydroxymethyltransferase</fullName>
        <ecNumber evidence="5">2.1.2.11</ecNumber>
    </recommendedName>
    <alternativeName>
        <fullName evidence="5">Ketopantoate hydroxymethyltransferase</fullName>
        <shortName evidence="5">KPHMT</shortName>
    </alternativeName>
</protein>
<proteinExistence type="inferred from homology"/>
<dbReference type="Proteomes" id="UP000525652">
    <property type="component" value="Unassembled WGS sequence"/>
</dbReference>
<keyword evidence="3 5" id="KW-0566">Pantothenate biosynthesis</keyword>
<dbReference type="PANTHER" id="PTHR20881">
    <property type="entry name" value="3-METHYL-2-OXOBUTANOATE HYDROXYMETHYLTRANSFERASE"/>
    <property type="match status" value="1"/>
</dbReference>
<comment type="subunit">
    <text evidence="2 5">Homodecamer; pentamer of dimers.</text>
</comment>
<evidence type="ECO:0000256" key="4">
    <source>
        <dbReference type="ARBA" id="ARBA00022679"/>
    </source>
</evidence>
<dbReference type="RefSeq" id="WP_185692401.1">
    <property type="nucleotide sequence ID" value="NZ_JACHVA010000069.1"/>
</dbReference>
<keyword evidence="5 8" id="KW-0460">Magnesium</keyword>
<accession>A0A7X1E471</accession>
<gene>
    <name evidence="5 9" type="primary">panB</name>
    <name evidence="9" type="ORF">H5P30_07820</name>
</gene>
<keyword evidence="4 5" id="KW-0808">Transferase</keyword>
<dbReference type="Gene3D" id="3.20.20.60">
    <property type="entry name" value="Phosphoenolpyruvate-binding domains"/>
    <property type="match status" value="1"/>
</dbReference>
<dbReference type="NCBIfam" id="NF001452">
    <property type="entry name" value="PRK00311.1"/>
    <property type="match status" value="1"/>
</dbReference>
<dbReference type="CDD" id="cd06557">
    <property type="entry name" value="KPHMT-like"/>
    <property type="match status" value="1"/>
</dbReference>
<dbReference type="PIRSF" id="PIRSF000388">
    <property type="entry name" value="Pantoate_hydroxy_MeTrfase"/>
    <property type="match status" value="1"/>
</dbReference>
<comment type="catalytic activity">
    <reaction evidence="5">
        <text>(6R)-5,10-methylene-5,6,7,8-tetrahydrofolate + 3-methyl-2-oxobutanoate + H2O = 2-dehydropantoate + (6S)-5,6,7,8-tetrahydrofolate</text>
        <dbReference type="Rhea" id="RHEA:11824"/>
        <dbReference type="ChEBI" id="CHEBI:11561"/>
        <dbReference type="ChEBI" id="CHEBI:11851"/>
        <dbReference type="ChEBI" id="CHEBI:15377"/>
        <dbReference type="ChEBI" id="CHEBI:15636"/>
        <dbReference type="ChEBI" id="CHEBI:57453"/>
        <dbReference type="EC" id="2.1.2.11"/>
    </reaction>
</comment>
<evidence type="ECO:0000256" key="2">
    <source>
        <dbReference type="ARBA" id="ARBA00011424"/>
    </source>
</evidence>
<dbReference type="PANTHER" id="PTHR20881:SF0">
    <property type="entry name" value="3-METHYL-2-OXOBUTANOATE HYDROXYMETHYLTRANSFERASE"/>
    <property type="match status" value="1"/>
</dbReference>
<comment type="cofactor">
    <cofactor evidence="5 8">
        <name>Mg(2+)</name>
        <dbReference type="ChEBI" id="CHEBI:18420"/>
    </cofactor>
    <text evidence="5 8">Binds 1 Mg(2+) ion per subunit.</text>
</comment>
<dbReference type="EC" id="2.1.2.11" evidence="5"/>
<comment type="function">
    <text evidence="5">Catalyzes the reversible reaction in which hydroxymethyl group from 5,10-methylenetetrahydrofolate is transferred onto alpha-ketoisovalerate to form ketopantoate.</text>
</comment>
<keyword evidence="5" id="KW-0963">Cytoplasm</keyword>
<feature type="binding site" evidence="5 7">
    <location>
        <position position="111"/>
    </location>
    <ligand>
        <name>3-methyl-2-oxobutanoate</name>
        <dbReference type="ChEBI" id="CHEBI:11851"/>
    </ligand>
</feature>
<organism evidence="9 10">
    <name type="scientific">Puniceicoccus vermicola</name>
    <dbReference type="NCBI Taxonomy" id="388746"/>
    <lineage>
        <taxon>Bacteria</taxon>
        <taxon>Pseudomonadati</taxon>
        <taxon>Verrucomicrobiota</taxon>
        <taxon>Opitutia</taxon>
        <taxon>Puniceicoccales</taxon>
        <taxon>Puniceicoccaceae</taxon>
        <taxon>Puniceicoccus</taxon>
    </lineage>
</organism>
<dbReference type="GO" id="GO:0015940">
    <property type="term" value="P:pantothenate biosynthetic process"/>
    <property type="evidence" value="ECO:0007669"/>
    <property type="project" value="UniProtKB-UniRule"/>
</dbReference>
<evidence type="ECO:0000256" key="5">
    <source>
        <dbReference type="HAMAP-Rule" id="MF_00156"/>
    </source>
</evidence>
<evidence type="ECO:0000256" key="6">
    <source>
        <dbReference type="PIRSR" id="PIRSR000388-1"/>
    </source>
</evidence>
<evidence type="ECO:0000313" key="9">
    <source>
        <dbReference type="EMBL" id="MBC2601683.1"/>
    </source>
</evidence>
<comment type="subcellular location">
    <subcellularLocation>
        <location evidence="5">Cytoplasm</location>
    </subcellularLocation>
</comment>
<dbReference type="InterPro" id="IPR040442">
    <property type="entry name" value="Pyrv_kinase-like_dom_sf"/>
</dbReference>
<dbReference type="InterPro" id="IPR015813">
    <property type="entry name" value="Pyrv/PenolPyrv_kinase-like_dom"/>
</dbReference>
<evidence type="ECO:0000256" key="3">
    <source>
        <dbReference type="ARBA" id="ARBA00022655"/>
    </source>
</evidence>
<evidence type="ECO:0000256" key="8">
    <source>
        <dbReference type="PIRSR" id="PIRSR000388-3"/>
    </source>
</evidence>
<feature type="binding site" evidence="5 8">
    <location>
        <position position="82"/>
    </location>
    <ligand>
        <name>Mg(2+)</name>
        <dbReference type="ChEBI" id="CHEBI:18420"/>
    </ligand>
</feature>
<feature type="binding site" evidence="5 7">
    <location>
        <begin position="43"/>
        <end position="44"/>
    </location>
    <ligand>
        <name>3-methyl-2-oxobutanoate</name>
        <dbReference type="ChEBI" id="CHEBI:11851"/>
    </ligand>
</feature>
<dbReference type="Pfam" id="PF02548">
    <property type="entry name" value="Pantoate_transf"/>
    <property type="match status" value="1"/>
</dbReference>
<dbReference type="GO" id="GO:0003864">
    <property type="term" value="F:3-methyl-2-oxobutanoate hydroxymethyltransferase activity"/>
    <property type="evidence" value="ECO:0007669"/>
    <property type="project" value="UniProtKB-UniRule"/>
</dbReference>
<comment type="pathway">
    <text evidence="5">Cofactor biosynthesis; (R)-pantothenate biosynthesis; (R)-pantoate from 3-methyl-2-oxobutanoate: step 1/2.</text>
</comment>
<keyword evidence="9" id="KW-0489">Methyltransferase</keyword>
<dbReference type="SUPFAM" id="SSF51621">
    <property type="entry name" value="Phosphoenolpyruvate/pyruvate domain"/>
    <property type="match status" value="1"/>
</dbReference>
<dbReference type="NCBIfam" id="TIGR00222">
    <property type="entry name" value="panB"/>
    <property type="match status" value="1"/>
</dbReference>
<keyword evidence="5 8" id="KW-0479">Metal-binding</keyword>
<feature type="binding site" evidence="5 7">
    <location>
        <position position="82"/>
    </location>
    <ligand>
        <name>3-methyl-2-oxobutanoate</name>
        <dbReference type="ChEBI" id="CHEBI:11851"/>
    </ligand>
</feature>
<comment type="caution">
    <text evidence="9">The sequence shown here is derived from an EMBL/GenBank/DDBJ whole genome shotgun (WGS) entry which is preliminary data.</text>
</comment>
<dbReference type="EMBL" id="JACHVA010000069">
    <property type="protein sequence ID" value="MBC2601683.1"/>
    <property type="molecule type" value="Genomic_DNA"/>
</dbReference>
<dbReference type="GO" id="GO:0032259">
    <property type="term" value="P:methylation"/>
    <property type="evidence" value="ECO:0007669"/>
    <property type="project" value="UniProtKB-KW"/>
</dbReference>
<dbReference type="GO" id="GO:0008168">
    <property type="term" value="F:methyltransferase activity"/>
    <property type="evidence" value="ECO:0007669"/>
    <property type="project" value="UniProtKB-KW"/>
</dbReference>
<reference evidence="9 10" key="1">
    <citation type="submission" date="2020-07" db="EMBL/GenBank/DDBJ databases">
        <authorList>
            <person name="Feng X."/>
        </authorList>
    </citation>
    <scope>NUCLEOTIDE SEQUENCE [LARGE SCALE GENOMIC DNA]</scope>
    <source>
        <strain evidence="9 10">JCM14086</strain>
    </source>
</reference>
<dbReference type="GO" id="GO:0005737">
    <property type="term" value="C:cytoplasm"/>
    <property type="evidence" value="ECO:0007669"/>
    <property type="project" value="UniProtKB-SubCell"/>
</dbReference>
<dbReference type="GO" id="GO:0000287">
    <property type="term" value="F:magnesium ion binding"/>
    <property type="evidence" value="ECO:0007669"/>
    <property type="project" value="TreeGrafter"/>
</dbReference>